<evidence type="ECO:0000313" key="2">
    <source>
        <dbReference type="Proteomes" id="UP000032250"/>
    </source>
</evidence>
<reference evidence="1 2" key="1">
    <citation type="submission" date="2014-06" db="EMBL/GenBank/DDBJ databases">
        <title>Genome characterization of distinct group I Clostridium botulinum lineages.</title>
        <authorList>
            <person name="Giordani F."/>
            <person name="Anselmo A."/>
            <person name="Fillo S."/>
            <person name="Palozzi A.M."/>
            <person name="Fortunato A."/>
            <person name="Gentile B."/>
            <person name="Ciammaruconi A."/>
            <person name="Anniballi F."/>
            <person name="De Medici D."/>
            <person name="Lista F."/>
        </authorList>
    </citation>
    <scope>NUCLEOTIDE SEQUENCE [LARGE SCALE GENOMIC DNA]</scope>
    <source>
        <strain evidence="1 2">B2 450</strain>
    </source>
</reference>
<comment type="caution">
    <text evidence="1">The sequence shown here is derived from an EMBL/GenBank/DDBJ whole genome shotgun (WGS) entry which is preliminary data.</text>
</comment>
<evidence type="ECO:0008006" key="3">
    <source>
        <dbReference type="Google" id="ProtNLM"/>
    </source>
</evidence>
<dbReference type="HOGENOM" id="CLU_3307140_0_0_9"/>
<gene>
    <name evidence="1" type="ORF">N495_12335</name>
</gene>
<sequence>MIKHIKELIYVEVYYMKIVAIKLPKFLSNIIKKIKRVKK</sequence>
<proteinExistence type="predicted"/>
<name>A0A0D1BWV3_CLOBO</name>
<dbReference type="NCBIfam" id="NF033436">
    <property type="entry name" value="SpoVM_broad"/>
    <property type="match status" value="1"/>
</dbReference>
<organism evidence="1 2">
    <name type="scientific">Clostridium botulinum B2 450</name>
    <dbReference type="NCBI Taxonomy" id="1379739"/>
    <lineage>
        <taxon>Bacteria</taxon>
        <taxon>Bacillati</taxon>
        <taxon>Bacillota</taxon>
        <taxon>Clostridia</taxon>
        <taxon>Eubacteriales</taxon>
        <taxon>Clostridiaceae</taxon>
        <taxon>Clostridium</taxon>
    </lineage>
</organism>
<accession>A0A0D1BWV3</accession>
<dbReference type="PATRIC" id="fig|1379739.3.peg.2849"/>
<dbReference type="Proteomes" id="UP000032250">
    <property type="component" value="Unassembled WGS sequence"/>
</dbReference>
<dbReference type="AlphaFoldDB" id="A0A0D1BWV3"/>
<dbReference type="EMBL" id="JXSU01000007">
    <property type="protein sequence ID" value="KIS24327.1"/>
    <property type="molecule type" value="Genomic_DNA"/>
</dbReference>
<protein>
    <recommendedName>
        <fullName evidence="3">Stage V sporulation protein SpoVM</fullName>
    </recommendedName>
</protein>
<evidence type="ECO:0000313" key="1">
    <source>
        <dbReference type="EMBL" id="KIS24327.1"/>
    </source>
</evidence>